<evidence type="ECO:0000313" key="3">
    <source>
        <dbReference type="Proteomes" id="UP000429644"/>
    </source>
</evidence>
<dbReference type="Proteomes" id="UP000429644">
    <property type="component" value="Unassembled WGS sequence"/>
</dbReference>
<gene>
    <name evidence="2" type="ORF">GB882_10030</name>
</gene>
<dbReference type="AlphaFoldDB" id="A0A7J9UWK0"/>
<reference evidence="2 3" key="1">
    <citation type="submission" date="2019-10" db="EMBL/GenBank/DDBJ databases">
        <title>Georgenia wutianyii sp. nov. and Georgenia yuyongxinii sp. nov. isolated from plateau pika (Ochotona curzoniae) in the Qinghai-Tibet plateau of China.</title>
        <authorList>
            <person name="Tian Z."/>
        </authorList>
    </citation>
    <scope>NUCLEOTIDE SEQUENCE [LARGE SCALE GENOMIC DNA]</scope>
    <source>
        <strain evidence="2 3">JCM 15130</strain>
    </source>
</reference>
<feature type="region of interest" description="Disordered" evidence="1">
    <location>
        <begin position="49"/>
        <end position="93"/>
    </location>
</feature>
<evidence type="ECO:0000256" key="1">
    <source>
        <dbReference type="SAM" id="MobiDB-lite"/>
    </source>
</evidence>
<dbReference type="Pfam" id="PF14013">
    <property type="entry name" value="MT0933_antitox"/>
    <property type="match status" value="1"/>
</dbReference>
<organism evidence="2 3">
    <name type="scientific">Georgenia ruanii</name>
    <dbReference type="NCBI Taxonomy" id="348442"/>
    <lineage>
        <taxon>Bacteria</taxon>
        <taxon>Bacillati</taxon>
        <taxon>Actinomycetota</taxon>
        <taxon>Actinomycetes</taxon>
        <taxon>Micrococcales</taxon>
        <taxon>Bogoriellaceae</taxon>
        <taxon>Georgenia</taxon>
    </lineage>
</organism>
<proteinExistence type="predicted"/>
<name>A0A7J9UWK0_9MICO</name>
<evidence type="ECO:0000313" key="2">
    <source>
        <dbReference type="EMBL" id="MPV89005.1"/>
    </source>
</evidence>
<accession>A0A7J9UWK0</accession>
<feature type="compositionally biased region" description="Basic and acidic residues" evidence="1">
    <location>
        <begin position="51"/>
        <end position="75"/>
    </location>
</feature>
<sequence>MAAEDLARKAKEAFQNEKVQAALRTERAEQVSDAVLDRAAGLADRLTGGRYTDRVERGRHAADERIGTEADRRAAQADGPAAGKTGGARDSQR</sequence>
<dbReference type="OrthoDB" id="3267972at2"/>
<comment type="caution">
    <text evidence="2">The sequence shown here is derived from an EMBL/GenBank/DDBJ whole genome shotgun (WGS) entry which is preliminary data.</text>
</comment>
<dbReference type="EMBL" id="WHPD01002164">
    <property type="protein sequence ID" value="MPV89005.1"/>
    <property type="molecule type" value="Genomic_DNA"/>
</dbReference>
<protein>
    <submittedName>
        <fullName evidence="2">Antitoxin</fullName>
    </submittedName>
</protein>
<dbReference type="InterPro" id="IPR028037">
    <property type="entry name" value="Antitoxin_Rv0909/MT0933"/>
</dbReference>
<keyword evidence="3" id="KW-1185">Reference proteome</keyword>
<dbReference type="RefSeq" id="WP_152231696.1">
    <property type="nucleotide sequence ID" value="NZ_BAAAOT010000019.1"/>
</dbReference>